<dbReference type="Gene3D" id="3.30.870.10">
    <property type="entry name" value="Endonuclease Chain A"/>
    <property type="match status" value="1"/>
</dbReference>
<evidence type="ECO:0000256" key="2">
    <source>
        <dbReference type="SAM" id="MobiDB-lite"/>
    </source>
</evidence>
<dbReference type="InterPro" id="IPR041677">
    <property type="entry name" value="DNA2/NAM7_AAA_11"/>
</dbReference>
<dbReference type="EMBL" id="FOWW01000007">
    <property type="protein sequence ID" value="SFQ45282.1"/>
    <property type="molecule type" value="Genomic_DNA"/>
</dbReference>
<dbReference type="InterPro" id="IPR045055">
    <property type="entry name" value="DNA2/NAM7-like"/>
</dbReference>
<dbReference type="RefSeq" id="WP_092532856.1">
    <property type="nucleotide sequence ID" value="NZ_FOWW01000007.1"/>
</dbReference>
<proteinExistence type="predicted"/>
<accession>A0A1I5YM90</accession>
<name>A0A1I5YM90_9PSEU</name>
<feature type="domain" description="DNA2/NAM7 helicase helicase" evidence="3">
    <location>
        <begin position="152"/>
        <end position="557"/>
    </location>
</feature>
<feature type="compositionally biased region" description="Pro residues" evidence="2">
    <location>
        <begin position="924"/>
        <end position="936"/>
    </location>
</feature>
<reference evidence="5" key="1">
    <citation type="submission" date="2016-10" db="EMBL/GenBank/DDBJ databases">
        <authorList>
            <person name="Varghese N."/>
            <person name="Submissions S."/>
        </authorList>
    </citation>
    <scope>NUCLEOTIDE SEQUENCE [LARGE SCALE GENOMIC DNA]</scope>
    <source>
        <strain evidence="5">CGMCC 4.5579</strain>
    </source>
</reference>
<dbReference type="OrthoDB" id="3197455at2"/>
<evidence type="ECO:0000259" key="3">
    <source>
        <dbReference type="Pfam" id="PF13086"/>
    </source>
</evidence>
<evidence type="ECO:0000256" key="1">
    <source>
        <dbReference type="SAM" id="Coils"/>
    </source>
</evidence>
<evidence type="ECO:0000313" key="4">
    <source>
        <dbReference type="EMBL" id="SFQ45282.1"/>
    </source>
</evidence>
<keyword evidence="5" id="KW-1185">Reference proteome</keyword>
<evidence type="ECO:0000313" key="5">
    <source>
        <dbReference type="Proteomes" id="UP000198727"/>
    </source>
</evidence>
<dbReference type="SUPFAM" id="SSF52540">
    <property type="entry name" value="P-loop containing nucleoside triphosphate hydrolases"/>
    <property type="match status" value="1"/>
</dbReference>
<dbReference type="SUPFAM" id="SSF56024">
    <property type="entry name" value="Phospholipase D/nuclease"/>
    <property type="match status" value="1"/>
</dbReference>
<dbReference type="STRING" id="587909.SAMN05421810_107265"/>
<feature type="region of interest" description="Disordered" evidence="2">
    <location>
        <begin position="915"/>
        <end position="953"/>
    </location>
</feature>
<dbReference type="InterPro" id="IPR027417">
    <property type="entry name" value="P-loop_NTPase"/>
</dbReference>
<feature type="compositionally biased region" description="Basic and acidic residues" evidence="2">
    <location>
        <begin position="943"/>
        <end position="953"/>
    </location>
</feature>
<dbReference type="Gene3D" id="3.40.50.300">
    <property type="entry name" value="P-loop containing nucleotide triphosphate hydrolases"/>
    <property type="match status" value="2"/>
</dbReference>
<dbReference type="PANTHER" id="PTHR10887">
    <property type="entry name" value="DNA2/NAM7 HELICASE FAMILY"/>
    <property type="match status" value="1"/>
</dbReference>
<gene>
    <name evidence="4" type="ORF">SAMN05421810_107265</name>
</gene>
<keyword evidence="1" id="KW-0175">Coiled coil</keyword>
<dbReference type="PANTHER" id="PTHR10887:SF495">
    <property type="entry name" value="HELICASE SENATAXIN ISOFORM X1-RELATED"/>
    <property type="match status" value="1"/>
</dbReference>
<organism evidence="4 5">
    <name type="scientific">Amycolatopsis arida</name>
    <dbReference type="NCBI Taxonomy" id="587909"/>
    <lineage>
        <taxon>Bacteria</taxon>
        <taxon>Bacillati</taxon>
        <taxon>Actinomycetota</taxon>
        <taxon>Actinomycetes</taxon>
        <taxon>Pseudonocardiales</taxon>
        <taxon>Pseudonocardiaceae</taxon>
        <taxon>Amycolatopsis</taxon>
    </lineage>
</organism>
<dbReference type="Pfam" id="PF13086">
    <property type="entry name" value="AAA_11"/>
    <property type="match status" value="1"/>
</dbReference>
<dbReference type="AlphaFoldDB" id="A0A1I5YM90"/>
<dbReference type="GO" id="GO:0004386">
    <property type="term" value="F:helicase activity"/>
    <property type="evidence" value="ECO:0007669"/>
    <property type="project" value="InterPro"/>
</dbReference>
<sequence>MTDWRRDAAHAVEQELAHVRETGPWTPLGTPVPLPDAGWYAVDLRDRRISAEHLRHVCVAGPRGPRHDTAVPADAAHLAGGVLRLRLPDPPRGRDHVWAATVSPRALLRGLADGLRRLGDAPLADRLATGTVDPLPDPLRDSAPPAAGLVDDQRAAYAACRGPGLHLVWGPPATGKTHVLVAAVEELVAAGKRVLLLSPVDSAVDDAVLALRRRLSPGKVARVGLPTRAELAVAPACPADADRTAVLRELAELAGAGERLAELDSALTGYSHEAFLAARRRIDNAQRLRTLGDELAAVTARHAEATEALAEARAGLRAAREGWRRATEARASLTKAEELTEELARLDTVPDPATSRRVRRGSARAAERRRVELRDHIDRCRAAAHPLTAADVERLDTELTAAERALDEAARAEAETRTRAEALRRKIGLTRSAGVASDQDRRFSADCLRHDLPTRHQEREALRRRVEDAAAADRLRDRLRRLAERTFAEREEAEAAAVSCAQVVATTLGTARVNSAVTGQRFDVVLVDEVGAARLAEVLLAVARARESAALVGDFLQPGPAVRPPALRAVPEARTWLAADVFTHCGIRRADDARRHPGCAVLGQQFRFGQPLRALANDLHYRVLHGGGAPRRDPGPDTELVLVDTGMLPGLAAPRGAGWWPIGALLCRALACAHPGLGVVTACRPQASADLAAVRDVDTRFAAAVGTARTCLGRRFATAVIDLVAASAWTRRPRQFGAALTRADRRSYLLADLDAVRFAPEGTPLAALDEQRRAGGVEVRRADALLDLEPADTLADQLDRAEESLWLCLPGPSWPAGPDLPVHLAAAVRRGVDVRVLLDGDQEDADPLRSAGATVVPAATGPAALAVVDQRTVVFGSAHRPEVGDGRSVVVICHGARFAARVLADVPPTWCRGASRVPAGGPSPTVPTTPTVPPTPTVLTGSAHERGEVNALG</sequence>
<dbReference type="Proteomes" id="UP000198727">
    <property type="component" value="Unassembled WGS sequence"/>
</dbReference>
<feature type="coiled-coil region" evidence="1">
    <location>
        <begin position="363"/>
        <end position="426"/>
    </location>
</feature>
<protein>
    <submittedName>
        <fullName evidence="4">AAA domain-containing protein</fullName>
    </submittedName>
</protein>